<keyword evidence="4" id="KW-1185">Reference proteome</keyword>
<dbReference type="InterPro" id="IPR036047">
    <property type="entry name" value="F-box-like_dom_sf"/>
</dbReference>
<evidence type="ECO:0000313" key="4">
    <source>
        <dbReference type="Proteomes" id="UP000249390"/>
    </source>
</evidence>
<evidence type="ECO:0000259" key="1">
    <source>
        <dbReference type="Pfam" id="PF00646"/>
    </source>
</evidence>
<dbReference type="Pfam" id="PF00646">
    <property type="entry name" value="F-box"/>
    <property type="match status" value="1"/>
</dbReference>
<evidence type="ECO:0000259" key="2">
    <source>
        <dbReference type="Pfam" id="PF07734"/>
    </source>
</evidence>
<dbReference type="InterPro" id="IPR050796">
    <property type="entry name" value="SCF_F-box_component"/>
</dbReference>
<accession>A0A328DBS6</accession>
<dbReference type="PANTHER" id="PTHR31672">
    <property type="entry name" value="BNACNNG10540D PROTEIN"/>
    <property type="match status" value="1"/>
</dbReference>
<dbReference type="EMBL" id="NQVE01000162">
    <property type="protein sequence ID" value="RAL42836.1"/>
    <property type="molecule type" value="Genomic_DNA"/>
</dbReference>
<feature type="domain" description="F-box associated beta-propeller type 1" evidence="2">
    <location>
        <begin position="109"/>
        <end position="375"/>
    </location>
</feature>
<dbReference type="PANTHER" id="PTHR31672:SF10">
    <property type="entry name" value="F-BOX DOMAIN-CONTAINING PROTEIN"/>
    <property type="match status" value="1"/>
</dbReference>
<dbReference type="InterPro" id="IPR006527">
    <property type="entry name" value="F-box-assoc_dom_typ1"/>
</dbReference>
<reference evidence="3 4" key="1">
    <citation type="submission" date="2018-06" db="EMBL/GenBank/DDBJ databases">
        <title>The Genome of Cuscuta australis (Dodder) Provides Insight into the Evolution of Plant Parasitism.</title>
        <authorList>
            <person name="Liu H."/>
        </authorList>
    </citation>
    <scope>NUCLEOTIDE SEQUENCE [LARGE SCALE GENOMIC DNA]</scope>
    <source>
        <strain evidence="4">cv. Yunnan</strain>
        <tissue evidence="3">Vines</tissue>
    </source>
</reference>
<sequence length="397" mass="44622">MSERHHFPEELLIEVLKRLPVGSLVHFTAVSKSWFFFITSPAFASAHLRHSRCNDNSARNLLLHRRVRYPSRKRKCEILCESDHQTLTPLSSPELPLSIPDGDGILIMVGCCNGVVCLLYNRHSGSESIYLWNPCIQKLMTLPSAAIIRPWCFSVLGFGVDPEGGLKVVRVVHERETGWIRSVSDHVEIYSLGTGTWRRISVVGVNPCEIILIQSQTFVHGAVHWIGSKLMDDNARQYCIIVFSMSDEVFSEIMLPDELACAGSGFSKDLRMVTFGESVVVYWQTVGMDGLSFELWMMKEYGVVGSWCRLHRMEPVEWAAEVVGLRKNGDVFISTDDEEDGELVSYCPDTGAVSKLGIYGSDFIFHVFEYLESLVLLQEQSCVIDGISEEMTSLALI</sequence>
<evidence type="ECO:0000313" key="3">
    <source>
        <dbReference type="EMBL" id="RAL42836.1"/>
    </source>
</evidence>
<dbReference type="AlphaFoldDB" id="A0A328DBS6"/>
<dbReference type="Proteomes" id="UP000249390">
    <property type="component" value="Unassembled WGS sequence"/>
</dbReference>
<gene>
    <name evidence="3" type="ORF">DM860_009343</name>
</gene>
<proteinExistence type="predicted"/>
<feature type="domain" description="F-box" evidence="1">
    <location>
        <begin position="6"/>
        <end position="43"/>
    </location>
</feature>
<organism evidence="3 4">
    <name type="scientific">Cuscuta australis</name>
    <dbReference type="NCBI Taxonomy" id="267555"/>
    <lineage>
        <taxon>Eukaryota</taxon>
        <taxon>Viridiplantae</taxon>
        <taxon>Streptophyta</taxon>
        <taxon>Embryophyta</taxon>
        <taxon>Tracheophyta</taxon>
        <taxon>Spermatophyta</taxon>
        <taxon>Magnoliopsida</taxon>
        <taxon>eudicotyledons</taxon>
        <taxon>Gunneridae</taxon>
        <taxon>Pentapetalae</taxon>
        <taxon>asterids</taxon>
        <taxon>lamiids</taxon>
        <taxon>Solanales</taxon>
        <taxon>Convolvulaceae</taxon>
        <taxon>Cuscuteae</taxon>
        <taxon>Cuscuta</taxon>
        <taxon>Cuscuta subgen. Grammica</taxon>
        <taxon>Cuscuta sect. Cleistogrammica</taxon>
    </lineage>
</organism>
<dbReference type="InterPro" id="IPR001810">
    <property type="entry name" value="F-box_dom"/>
</dbReference>
<dbReference type="Pfam" id="PF07734">
    <property type="entry name" value="FBA_1"/>
    <property type="match status" value="1"/>
</dbReference>
<name>A0A328DBS6_9ASTE</name>
<protein>
    <submittedName>
        <fullName evidence="3">Uncharacterized protein</fullName>
    </submittedName>
</protein>
<dbReference type="SUPFAM" id="SSF81383">
    <property type="entry name" value="F-box domain"/>
    <property type="match status" value="1"/>
</dbReference>
<dbReference type="NCBIfam" id="TIGR01640">
    <property type="entry name" value="F_box_assoc_1"/>
    <property type="match status" value="1"/>
</dbReference>
<comment type="caution">
    <text evidence="3">The sequence shown here is derived from an EMBL/GenBank/DDBJ whole genome shotgun (WGS) entry which is preliminary data.</text>
</comment>
<dbReference type="InterPro" id="IPR017451">
    <property type="entry name" value="F-box-assoc_interact_dom"/>
</dbReference>